<dbReference type="RefSeq" id="XP_041233268.1">
    <property type="nucleotide sequence ID" value="XM_041365475.1"/>
</dbReference>
<accession>A0AAD4HSS9</accession>
<sequence>MNAQRQCHIHLCRVWRLSGRPGGEDIEFHEGPSAPQRSAVVNVPYVKGKCSVLLEETSAFDPKGERYAREREARESADARKAREHTRVLARSVGKHWVITSNWEVNAPKRSHAEPKRYRVGSLVDGGWMHLDGWHYRARKRGNVRARAYTSRSTGMYTEWCCELVLYTPLVETAISRHERHDSLQQSLPQALYVLPIAMPQHTLMVQLKQNLRKHKLRLSLSLPALPHPTEVSSHANVTANFKVSLAVKQVGKVN</sequence>
<dbReference type="AlphaFoldDB" id="A0AAD4HSS9"/>
<evidence type="ECO:0000313" key="3">
    <source>
        <dbReference type="Proteomes" id="UP001195769"/>
    </source>
</evidence>
<comment type="caution">
    <text evidence="2">The sequence shown here is derived from an EMBL/GenBank/DDBJ whole genome shotgun (WGS) entry which is preliminary data.</text>
</comment>
<evidence type="ECO:0000256" key="1">
    <source>
        <dbReference type="SAM" id="MobiDB-lite"/>
    </source>
</evidence>
<evidence type="ECO:0000313" key="2">
    <source>
        <dbReference type="EMBL" id="KAG1907693.1"/>
    </source>
</evidence>
<feature type="region of interest" description="Disordered" evidence="1">
    <location>
        <begin position="64"/>
        <end position="83"/>
    </location>
</feature>
<dbReference type="GeneID" id="64659773"/>
<reference evidence="2" key="1">
    <citation type="journal article" date="2020" name="New Phytol.">
        <title>Comparative genomics reveals dynamic genome evolution in host specialist ectomycorrhizal fungi.</title>
        <authorList>
            <person name="Lofgren L.A."/>
            <person name="Nguyen N.H."/>
            <person name="Vilgalys R."/>
            <person name="Ruytinx J."/>
            <person name="Liao H.L."/>
            <person name="Branco S."/>
            <person name="Kuo A."/>
            <person name="LaButti K."/>
            <person name="Lipzen A."/>
            <person name="Andreopoulos W."/>
            <person name="Pangilinan J."/>
            <person name="Riley R."/>
            <person name="Hundley H."/>
            <person name="Na H."/>
            <person name="Barry K."/>
            <person name="Grigoriev I.V."/>
            <person name="Stajich J.E."/>
            <person name="Kennedy P.G."/>
        </authorList>
    </citation>
    <scope>NUCLEOTIDE SEQUENCE</scope>
    <source>
        <strain evidence="2">FC203</strain>
    </source>
</reference>
<gene>
    <name evidence="2" type="ORF">F5891DRAFT_1168949</name>
</gene>
<keyword evidence="3" id="KW-1185">Reference proteome</keyword>
<organism evidence="2 3">
    <name type="scientific">Suillus fuscotomentosus</name>
    <dbReference type="NCBI Taxonomy" id="1912939"/>
    <lineage>
        <taxon>Eukaryota</taxon>
        <taxon>Fungi</taxon>
        <taxon>Dikarya</taxon>
        <taxon>Basidiomycota</taxon>
        <taxon>Agaricomycotina</taxon>
        <taxon>Agaricomycetes</taxon>
        <taxon>Agaricomycetidae</taxon>
        <taxon>Boletales</taxon>
        <taxon>Suillineae</taxon>
        <taxon>Suillaceae</taxon>
        <taxon>Suillus</taxon>
    </lineage>
</organism>
<protein>
    <submittedName>
        <fullName evidence="2">Uncharacterized protein</fullName>
    </submittedName>
</protein>
<proteinExistence type="predicted"/>
<name>A0AAD4HSS9_9AGAM</name>
<dbReference type="Proteomes" id="UP001195769">
    <property type="component" value="Unassembled WGS sequence"/>
</dbReference>
<dbReference type="EMBL" id="JABBWK010000002">
    <property type="protein sequence ID" value="KAG1907693.1"/>
    <property type="molecule type" value="Genomic_DNA"/>
</dbReference>